<feature type="domain" description="OSK" evidence="1">
    <location>
        <begin position="311"/>
        <end position="510"/>
    </location>
</feature>
<name>A0A0K8U7J3_BACLA</name>
<dbReference type="InterPro" id="IPR041966">
    <property type="entry name" value="LOTUS-like"/>
</dbReference>
<accession>A0A0K8U7J3</accession>
<dbReference type="OrthoDB" id="10034606at2759"/>
<dbReference type="Gene3D" id="3.40.50.1110">
    <property type="entry name" value="SGNH hydrolase"/>
    <property type="match status" value="1"/>
</dbReference>
<dbReference type="SUPFAM" id="SSF52266">
    <property type="entry name" value="SGNH hydrolase"/>
    <property type="match status" value="1"/>
</dbReference>
<proteinExistence type="predicted"/>
<dbReference type="EMBL" id="GDHF01029687">
    <property type="protein sequence ID" value="JAI22627.1"/>
    <property type="molecule type" value="Transcribed_RNA"/>
</dbReference>
<gene>
    <name evidence="2" type="primary">osk_2</name>
    <name evidence="2" type="ORF">c2_g1_i1</name>
</gene>
<dbReference type="AlphaFoldDB" id="A0A0K8U7J3"/>
<dbReference type="GeneID" id="108974083"/>
<organism evidence="2">
    <name type="scientific">Bactrocera latifrons</name>
    <name type="common">Malaysian fruit fly</name>
    <name type="synonym">Chaetodacus latifrons</name>
    <dbReference type="NCBI Taxonomy" id="174628"/>
    <lineage>
        <taxon>Eukaryota</taxon>
        <taxon>Metazoa</taxon>
        <taxon>Ecdysozoa</taxon>
        <taxon>Arthropoda</taxon>
        <taxon>Hexapoda</taxon>
        <taxon>Insecta</taxon>
        <taxon>Pterygota</taxon>
        <taxon>Neoptera</taxon>
        <taxon>Endopterygota</taxon>
        <taxon>Diptera</taxon>
        <taxon>Brachycera</taxon>
        <taxon>Muscomorpha</taxon>
        <taxon>Tephritoidea</taxon>
        <taxon>Tephritidae</taxon>
        <taxon>Bactrocera</taxon>
        <taxon>Bactrocera</taxon>
    </lineage>
</organism>
<dbReference type="Pfam" id="PF17182">
    <property type="entry name" value="OSK"/>
    <property type="match status" value="1"/>
</dbReference>
<reference evidence="2" key="1">
    <citation type="submission" date="2015-06" db="EMBL/GenBank/DDBJ databases">
        <authorList>
            <person name="Hoefler B.C."/>
            <person name="Straight P.D."/>
        </authorList>
    </citation>
    <scope>NUCLEOTIDE SEQUENCE</scope>
</reference>
<dbReference type="InterPro" id="IPR033447">
    <property type="entry name" value="OSK"/>
</dbReference>
<evidence type="ECO:0000259" key="1">
    <source>
        <dbReference type="Pfam" id="PF17182"/>
    </source>
</evidence>
<evidence type="ECO:0000313" key="2">
    <source>
        <dbReference type="EMBL" id="JAI22627.1"/>
    </source>
</evidence>
<dbReference type="InterPro" id="IPR036514">
    <property type="entry name" value="SGNH_hydro_sf"/>
</dbReference>
<protein>
    <submittedName>
        <fullName evidence="2">Maternal effect protein oskar</fullName>
    </submittedName>
</protein>
<dbReference type="Gene3D" id="3.30.420.610">
    <property type="entry name" value="LOTUS domain-like"/>
    <property type="match status" value="1"/>
</dbReference>
<sequence>MTIMHEAFLELRSAFPDLDAEVRSILLTRSQDGATISDIKDDYRKNTGIVFPIFQNITEFLLSIPFVTAFCNENGKLIFNVQPSARTKHIYDLVQQQKPQHQLQTQKHQQFVQYNDQNRFEPFVNNISSKKNERDESWYRNNKQIGCQKNNEYINKKNIDNNEISESANIDVVKRKVGLENLTSLQTNAHNSVSNYTEETGRNNYYQDNCNHLFNRLCNQPKMASQNLGHNFNNIHYSNQNNRITKQQSTYSQAKTLSQTSQFRSIQQQNYLNTNKLEKQHNSYKESMAKYIPPSTSRPISPSCTKSSRHNDSIYTTDSDYEAHLLDFPLLGDDFFLFLARMELRCKFKKYDKILQSGLCVSGQTICGAIKRVRQLEDQCKSIIVNIGSVDIMKGRPLVQIEHDFRELINLIFKKGFTPILTTLAPLANFAHDEITKTKLERFNNFIKKEGEFLLVMDIWACLVNERGHILFDCFQNEPRIVTGTSEPYVFWNKIGRQRVLQLIESQLEY</sequence>